<feature type="domain" description="DUF4178" evidence="1">
    <location>
        <begin position="283"/>
        <end position="418"/>
    </location>
</feature>
<accession>A0ABU9YZ04</accession>
<name>A0ABU9YZ04_9RHOO</name>
<proteinExistence type="predicted"/>
<dbReference type="Proteomes" id="UP001410394">
    <property type="component" value="Unassembled WGS sequence"/>
</dbReference>
<dbReference type="InterPro" id="IPR025235">
    <property type="entry name" value="DUF4178"/>
</dbReference>
<evidence type="ECO:0000313" key="2">
    <source>
        <dbReference type="EMBL" id="MEN3068789.1"/>
    </source>
</evidence>
<gene>
    <name evidence="2" type="ORF">ABDB84_09885</name>
</gene>
<protein>
    <submittedName>
        <fullName evidence="2">DUF4178 domain-containing protein</fullName>
    </submittedName>
</protein>
<organism evidence="2 3">
    <name type="scientific">Uliginosibacterium sediminicola</name>
    <dbReference type="NCBI Taxonomy" id="2024550"/>
    <lineage>
        <taxon>Bacteria</taxon>
        <taxon>Pseudomonadati</taxon>
        <taxon>Pseudomonadota</taxon>
        <taxon>Betaproteobacteria</taxon>
        <taxon>Rhodocyclales</taxon>
        <taxon>Zoogloeaceae</taxon>
        <taxon>Uliginosibacterium</taxon>
    </lineage>
</organism>
<keyword evidence="3" id="KW-1185">Reference proteome</keyword>
<sequence>MFQVACPSCGAQVSFRSAASVLAVCSYCQSTLLRDADSVRDIGKMGSVLEDWSPIQIGTSGVFQGLQFSVVGRLQLIYAEGYWNEWHLLLDDGSSAWLADASGQYSLTTKLDKAEAKLPDFNSITAGDKLLFNGADYIAADIRTARCSGGEGELPFRANTGWEARVADFRSGHLFLTLDYSDAAVPTAYLGKRVTLHTLKCQNLRSTQQISERAGKLPGSVGNLDCPNCGASISYRAGIAQHLVCQSCHAEVSPDRNATTHSDKFEVLAKHDQLEARSTTLALGDTAQIDKQPWTLIGLLERKEIGNPDESSSWVEYLLYNPDAGLRWIVESMEGWDLVEVLDDWPSPNGANTLKHRGLSFNKRYDYTAEVIWAAGAFNWRVKVGDRVTVRDYKNGQRILSAERNREELTWSLAKRVPTQSVMRWFGKAAQPEIASASAAQDNEDSGPFCRNAAIAFSALILILNAKVMLNTEDGLMWPFIGLFALWYPVLKGKELFSGDED</sequence>
<reference evidence="2 3" key="1">
    <citation type="journal article" date="2018" name="Int. J. Syst. Evol. Microbiol.">
        <title>Uliginosibacterium sediminicola sp. nov., isolated from freshwater sediment.</title>
        <authorList>
            <person name="Hwang W.M."/>
            <person name="Kim S.M."/>
            <person name="Kang K."/>
            <person name="Ahn T.Y."/>
        </authorList>
    </citation>
    <scope>NUCLEOTIDE SEQUENCE [LARGE SCALE GENOMIC DNA]</scope>
    <source>
        <strain evidence="2 3">M1-21</strain>
    </source>
</reference>
<dbReference type="RefSeq" id="WP_345919558.1">
    <property type="nucleotide sequence ID" value="NZ_JBDIVE010000004.1"/>
</dbReference>
<feature type="domain" description="DUF4178" evidence="1">
    <location>
        <begin position="56"/>
        <end position="194"/>
    </location>
</feature>
<dbReference type="EMBL" id="JBDIVE010000004">
    <property type="protein sequence ID" value="MEN3068789.1"/>
    <property type="molecule type" value="Genomic_DNA"/>
</dbReference>
<dbReference type="Pfam" id="PF13785">
    <property type="entry name" value="DUF4178"/>
    <property type="match status" value="2"/>
</dbReference>
<comment type="caution">
    <text evidence="2">The sequence shown here is derived from an EMBL/GenBank/DDBJ whole genome shotgun (WGS) entry which is preliminary data.</text>
</comment>
<evidence type="ECO:0000259" key="1">
    <source>
        <dbReference type="Pfam" id="PF13785"/>
    </source>
</evidence>
<evidence type="ECO:0000313" key="3">
    <source>
        <dbReference type="Proteomes" id="UP001410394"/>
    </source>
</evidence>